<feature type="region of interest" description="Disordered" evidence="1">
    <location>
        <begin position="210"/>
        <end position="259"/>
    </location>
</feature>
<reference evidence="2" key="1">
    <citation type="submission" date="2020-05" db="EMBL/GenBank/DDBJ databases">
        <title>WGS assembly of Panicum virgatum.</title>
        <authorList>
            <person name="Lovell J.T."/>
            <person name="Jenkins J."/>
            <person name="Shu S."/>
            <person name="Juenger T.E."/>
            <person name="Schmutz J."/>
        </authorList>
    </citation>
    <scope>NUCLEOTIDE SEQUENCE</scope>
    <source>
        <strain evidence="2">AP13</strain>
    </source>
</reference>
<name>A0A8T0N7V4_PANVG</name>
<feature type="compositionally biased region" description="Basic residues" evidence="1">
    <location>
        <begin position="166"/>
        <end position="176"/>
    </location>
</feature>
<comment type="caution">
    <text evidence="2">The sequence shown here is derived from an EMBL/GenBank/DDBJ whole genome shotgun (WGS) entry which is preliminary data.</text>
</comment>
<organism evidence="2 3">
    <name type="scientific">Panicum virgatum</name>
    <name type="common">Blackwell switchgrass</name>
    <dbReference type="NCBI Taxonomy" id="38727"/>
    <lineage>
        <taxon>Eukaryota</taxon>
        <taxon>Viridiplantae</taxon>
        <taxon>Streptophyta</taxon>
        <taxon>Embryophyta</taxon>
        <taxon>Tracheophyta</taxon>
        <taxon>Spermatophyta</taxon>
        <taxon>Magnoliopsida</taxon>
        <taxon>Liliopsida</taxon>
        <taxon>Poales</taxon>
        <taxon>Poaceae</taxon>
        <taxon>PACMAD clade</taxon>
        <taxon>Panicoideae</taxon>
        <taxon>Panicodae</taxon>
        <taxon>Paniceae</taxon>
        <taxon>Panicinae</taxon>
        <taxon>Panicum</taxon>
        <taxon>Panicum sect. Hiantes</taxon>
    </lineage>
</organism>
<feature type="compositionally biased region" description="Basic residues" evidence="1">
    <location>
        <begin position="60"/>
        <end position="72"/>
    </location>
</feature>
<feature type="compositionally biased region" description="Low complexity" evidence="1">
    <location>
        <begin position="117"/>
        <end position="128"/>
    </location>
</feature>
<evidence type="ECO:0000256" key="1">
    <source>
        <dbReference type="SAM" id="MobiDB-lite"/>
    </source>
</evidence>
<gene>
    <name evidence="2" type="ORF">PVAP13_9KG019720</name>
</gene>
<keyword evidence="3" id="KW-1185">Reference proteome</keyword>
<sequence>MHSTGKNRRLQHTEAKANATDGRSSRAQPRRGRGERRQLPPPSPCRPSGGGSLIPPPPHLPRRPSARARSGRIRALGGGEAWRRRGGAVAAAQCGGGVVTQRPPPPPPPLVLRRRLLWSSAASSSSGPGRPPPPEHAGRPCPAPASPVAAVGEGEEREREEDKDRGRWRRRTRRATPRGSASSPSGKELPLQGIRRICAPPVKLRGSLDWAAMASGGGSGAQEGNDLKEDDEPPPPGIRRRGTLPRARGAPALPSLPRRHLLHCHRRELKARAEVVGQPRELHARAAGRAPRSPLAGAGEPGGRRSCPWPASAPELARRRARARSWPRRNV</sequence>
<feature type="compositionally biased region" description="Basic and acidic residues" evidence="1">
    <location>
        <begin position="154"/>
        <end position="165"/>
    </location>
</feature>
<feature type="compositionally biased region" description="Basic residues" evidence="1">
    <location>
        <begin position="319"/>
        <end position="331"/>
    </location>
</feature>
<evidence type="ECO:0000313" key="3">
    <source>
        <dbReference type="Proteomes" id="UP000823388"/>
    </source>
</evidence>
<feature type="region of interest" description="Disordered" evidence="1">
    <location>
        <begin position="1"/>
        <end position="194"/>
    </location>
</feature>
<dbReference type="EMBL" id="CM029053">
    <property type="protein sequence ID" value="KAG2544392.1"/>
    <property type="molecule type" value="Genomic_DNA"/>
</dbReference>
<feature type="compositionally biased region" description="Basic residues" evidence="1">
    <location>
        <begin position="1"/>
        <end position="10"/>
    </location>
</feature>
<dbReference type="Proteomes" id="UP000823388">
    <property type="component" value="Chromosome 9K"/>
</dbReference>
<dbReference type="AlphaFoldDB" id="A0A8T0N7V4"/>
<protein>
    <submittedName>
        <fullName evidence="2">Uncharacterized protein</fullName>
    </submittedName>
</protein>
<feature type="region of interest" description="Disordered" evidence="1">
    <location>
        <begin position="273"/>
        <end position="331"/>
    </location>
</feature>
<feature type="compositionally biased region" description="Low complexity" evidence="1">
    <location>
        <begin position="177"/>
        <end position="186"/>
    </location>
</feature>
<feature type="compositionally biased region" description="Pro residues" evidence="1">
    <location>
        <begin position="129"/>
        <end position="145"/>
    </location>
</feature>
<evidence type="ECO:0000313" key="2">
    <source>
        <dbReference type="EMBL" id="KAG2544392.1"/>
    </source>
</evidence>
<accession>A0A8T0N7V4</accession>
<proteinExistence type="predicted"/>